<keyword evidence="3" id="KW-1185">Reference proteome</keyword>
<comment type="caution">
    <text evidence="2">The sequence shown here is derived from an EMBL/GenBank/DDBJ whole genome shotgun (WGS) entry which is preliminary data.</text>
</comment>
<evidence type="ECO:0000256" key="1">
    <source>
        <dbReference type="SAM" id="Coils"/>
    </source>
</evidence>
<evidence type="ECO:0008006" key="4">
    <source>
        <dbReference type="Google" id="ProtNLM"/>
    </source>
</evidence>
<dbReference type="RefSeq" id="WP_281093463.1">
    <property type="nucleotide sequence ID" value="NZ_JARYZI010000003.1"/>
</dbReference>
<reference evidence="2 3" key="1">
    <citation type="submission" date="2023-04" db="EMBL/GenBank/DDBJ databases">
        <title>Fusibacter bizertensis strain WBS, isolated from littoral bottom sediments of the Arctic seas - biochemical and genomic analysis.</title>
        <authorList>
            <person name="Brioukhanov A.L."/>
        </authorList>
    </citation>
    <scope>NUCLEOTIDE SEQUENCE [LARGE SCALE GENOMIC DNA]</scope>
    <source>
        <strain evidence="2 3">WBS</strain>
    </source>
</reference>
<dbReference type="Gene3D" id="6.10.250.3150">
    <property type="match status" value="1"/>
</dbReference>
<accession>A0ABT6NB40</accession>
<organism evidence="2 3">
    <name type="scientific">Fusibacter bizertensis</name>
    <dbReference type="NCBI Taxonomy" id="1488331"/>
    <lineage>
        <taxon>Bacteria</taxon>
        <taxon>Bacillati</taxon>
        <taxon>Bacillota</taxon>
        <taxon>Clostridia</taxon>
        <taxon>Eubacteriales</taxon>
        <taxon>Eubacteriales Family XII. Incertae Sedis</taxon>
        <taxon>Fusibacter</taxon>
    </lineage>
</organism>
<name>A0ABT6NB40_9FIRM</name>
<dbReference type="EMBL" id="JARYZI010000003">
    <property type="protein sequence ID" value="MDH8677643.1"/>
    <property type="molecule type" value="Genomic_DNA"/>
</dbReference>
<keyword evidence="1" id="KW-0175">Coiled coil</keyword>
<evidence type="ECO:0000313" key="2">
    <source>
        <dbReference type="EMBL" id="MDH8677643.1"/>
    </source>
</evidence>
<sequence length="371" mass="42293">MKKIRQTKLYLCVILVVAIVAFANLNMAYAEPTEQEAKDKLNQITSEEELIIEKLFVLSSEIELLQTQTIQIEEKIKTTNSRIETLSTNIIEMEQRYGALKSNLGEVLKIQQRSGVASSVEVIFSSKSLKDFIYRINLLRDLSKKVDGLMIDTLNINVALESEKVTFEEVKLDLENQKTDLANKISDKAKAKLELEDYLENLSSEKSHYEAYLKSIESLWNSLKPLFTKTIASFNQLIRTGGLPEDTVELNLSLFNTTGTIRESKFNAVLALQKDFPKLQFDFRKDAVLLAFPEYEIELEGSFILLDNQTIQYAVTGGTFYKLPMSQSAILDLFSEGDMIFQLKSLLGKNTIKRIDQYEDKIVMQITISLF</sequence>
<dbReference type="Proteomes" id="UP001158045">
    <property type="component" value="Unassembled WGS sequence"/>
</dbReference>
<protein>
    <recommendedName>
        <fullName evidence="4">N-terminal domain of peptidoglycan hydrolase CwlO-containing protein</fullName>
    </recommendedName>
</protein>
<evidence type="ECO:0000313" key="3">
    <source>
        <dbReference type="Proteomes" id="UP001158045"/>
    </source>
</evidence>
<feature type="coiled-coil region" evidence="1">
    <location>
        <begin position="76"/>
        <end position="103"/>
    </location>
</feature>
<gene>
    <name evidence="2" type="ORF">QE109_05765</name>
</gene>
<proteinExistence type="predicted"/>